<evidence type="ECO:0000256" key="4">
    <source>
        <dbReference type="ARBA" id="ARBA00022845"/>
    </source>
</evidence>
<dbReference type="AlphaFoldDB" id="M5AYP0"/>
<dbReference type="EMBL" id="AP012167">
    <property type="protein sequence ID" value="BAN06236.1"/>
    <property type="molecule type" value="Genomic_DNA"/>
</dbReference>
<dbReference type="GO" id="GO:0000049">
    <property type="term" value="F:tRNA binding"/>
    <property type="evidence" value="ECO:0007669"/>
    <property type="project" value="UniProtKB-KW"/>
</dbReference>
<comment type="function">
    <text evidence="9">Protein L1 is also a translational repressor protein, it controls the translation of the L11 operon by binding to its mRNA.</text>
</comment>
<reference evidence="11 12" key="1">
    <citation type="journal article" date="2013" name="PLoS ONE">
        <title>Genomic Analysis by Deep Sequencing of the Probiotic Lactobacillus brevis KB290 Harboring Nine Plasmids Reveals Genomic Stability.</title>
        <authorList>
            <person name="Fukao M."/>
            <person name="Oshima K."/>
            <person name="Morita H."/>
            <person name="Toh H."/>
            <person name="Suda W."/>
            <person name="Kim S.W."/>
            <person name="Suzuki S."/>
            <person name="Yakabe T."/>
            <person name="Hattori M."/>
            <person name="Yajima N."/>
        </authorList>
    </citation>
    <scope>NUCLEOTIDE SEQUENCE [LARGE SCALE GENOMIC DNA]</scope>
    <source>
        <strain evidence="11 12">KB290</strain>
    </source>
</reference>
<comment type="subunit">
    <text evidence="9">Part of the 50S ribosomal subunit.</text>
</comment>
<dbReference type="GO" id="GO:0006417">
    <property type="term" value="P:regulation of translation"/>
    <property type="evidence" value="ECO:0007669"/>
    <property type="project" value="UniProtKB-KW"/>
</dbReference>
<evidence type="ECO:0000256" key="10">
    <source>
        <dbReference type="RuleBase" id="RU000659"/>
    </source>
</evidence>
<name>M5AYP0_LEVBR</name>
<evidence type="ECO:0000256" key="2">
    <source>
        <dbReference type="ARBA" id="ARBA00022491"/>
    </source>
</evidence>
<dbReference type="Pfam" id="PF00687">
    <property type="entry name" value="Ribosomal_L1"/>
    <property type="match status" value="1"/>
</dbReference>
<dbReference type="InterPro" id="IPR002143">
    <property type="entry name" value="Ribosomal_uL1"/>
</dbReference>
<dbReference type="InterPro" id="IPR016095">
    <property type="entry name" value="Ribosomal_uL1_3-a/b-sand"/>
</dbReference>
<dbReference type="InterPro" id="IPR028364">
    <property type="entry name" value="Ribosomal_uL1/biogenesis"/>
</dbReference>
<dbReference type="PROSITE" id="PS01199">
    <property type="entry name" value="RIBOSOMAL_L1"/>
    <property type="match status" value="1"/>
</dbReference>
<dbReference type="PANTHER" id="PTHR36427:SF3">
    <property type="entry name" value="LARGE RIBOSOMAL SUBUNIT PROTEIN UL1M"/>
    <property type="match status" value="1"/>
</dbReference>
<keyword evidence="3 9" id="KW-0699">rRNA-binding</keyword>
<proteinExistence type="inferred from homology"/>
<evidence type="ECO:0000313" key="11">
    <source>
        <dbReference type="EMBL" id="BAN06236.1"/>
    </source>
</evidence>
<keyword evidence="7 9" id="KW-0687">Ribonucleoprotein</keyword>
<evidence type="ECO:0000256" key="1">
    <source>
        <dbReference type="ARBA" id="ARBA00010531"/>
    </source>
</evidence>
<keyword evidence="2 9" id="KW-0678">Repressor</keyword>
<gene>
    <name evidence="9" type="primary">rplA</name>
    <name evidence="11" type="ORF">LVISKB_0601</name>
</gene>
<dbReference type="PATRIC" id="fig|1001583.3.peg.591"/>
<evidence type="ECO:0000256" key="7">
    <source>
        <dbReference type="ARBA" id="ARBA00023274"/>
    </source>
</evidence>
<protein>
    <recommendedName>
        <fullName evidence="8 9">Large ribosomal subunit protein uL1</fullName>
    </recommendedName>
</protein>
<comment type="similarity">
    <text evidence="1 9 10">Belongs to the universal ribosomal protein uL1 family.</text>
</comment>
<evidence type="ECO:0000256" key="8">
    <source>
        <dbReference type="ARBA" id="ARBA00035241"/>
    </source>
</evidence>
<keyword evidence="9" id="KW-0820">tRNA-binding</keyword>
<dbReference type="GO" id="GO:0006412">
    <property type="term" value="P:translation"/>
    <property type="evidence" value="ECO:0007669"/>
    <property type="project" value="UniProtKB-UniRule"/>
</dbReference>
<dbReference type="Proteomes" id="UP000012042">
    <property type="component" value="Chromosome"/>
</dbReference>
<dbReference type="InterPro" id="IPR023674">
    <property type="entry name" value="Ribosomal_uL1-like"/>
</dbReference>
<organism evidence="11 12">
    <name type="scientific">Levilactobacillus brevis KB290</name>
    <dbReference type="NCBI Taxonomy" id="1001583"/>
    <lineage>
        <taxon>Bacteria</taxon>
        <taxon>Bacillati</taxon>
        <taxon>Bacillota</taxon>
        <taxon>Bacilli</taxon>
        <taxon>Lactobacillales</taxon>
        <taxon>Lactobacillaceae</taxon>
        <taxon>Levilactobacillus</taxon>
    </lineage>
</organism>
<dbReference type="GO" id="GO:0015934">
    <property type="term" value="C:large ribosomal subunit"/>
    <property type="evidence" value="ECO:0007669"/>
    <property type="project" value="InterPro"/>
</dbReference>
<keyword evidence="6 9" id="KW-0689">Ribosomal protein</keyword>
<dbReference type="FunFam" id="3.40.50.790:FF:000001">
    <property type="entry name" value="50S ribosomal protein L1"/>
    <property type="match status" value="1"/>
</dbReference>
<dbReference type="GO" id="GO:0019843">
    <property type="term" value="F:rRNA binding"/>
    <property type="evidence" value="ECO:0007669"/>
    <property type="project" value="UniProtKB-UniRule"/>
</dbReference>
<evidence type="ECO:0000313" key="12">
    <source>
        <dbReference type="Proteomes" id="UP000012042"/>
    </source>
</evidence>
<dbReference type="Gene3D" id="3.40.50.790">
    <property type="match status" value="1"/>
</dbReference>
<dbReference type="SUPFAM" id="SSF56808">
    <property type="entry name" value="Ribosomal protein L1"/>
    <property type="match status" value="1"/>
</dbReference>
<accession>M5AYP0</accession>
<dbReference type="HAMAP" id="MF_01318_B">
    <property type="entry name" value="Ribosomal_uL1_B"/>
    <property type="match status" value="1"/>
</dbReference>
<dbReference type="CDD" id="cd00403">
    <property type="entry name" value="Ribosomal_L1"/>
    <property type="match status" value="1"/>
</dbReference>
<dbReference type="Gene3D" id="3.30.190.20">
    <property type="match status" value="1"/>
</dbReference>
<evidence type="ECO:0000256" key="6">
    <source>
        <dbReference type="ARBA" id="ARBA00022980"/>
    </source>
</evidence>
<sequence length="253" mass="27179">MKCVKWEVYPLQPHLQGGIHKMAHKRGKKYQDAAKQVEADKVYGMGDAIDLVKKIDFAKFDATVEVAFKLNVDTKQADQQLRGALVLPNGTGKETTVIVFAKGDQAKAAEAAGADVVGEQDLVERIQDGWLDFDVAIATPDMMAQVGRLGRVLGPKGLMPNPKTGTVTMNVEKAVSDAKNGQVTYRTDRDGNVAVPFGKVSFDADKLAGNLKSIAETIVRIRPAAVRGTYVQHVSISSTFGPSVDVDLASLLA</sequence>
<dbReference type="PIRSF" id="PIRSF002155">
    <property type="entry name" value="Ribosomal_L1"/>
    <property type="match status" value="1"/>
</dbReference>
<keyword evidence="4 9" id="KW-0810">Translation regulation</keyword>
<dbReference type="PANTHER" id="PTHR36427">
    <property type="entry name" value="54S RIBOSOMAL PROTEIN L1, MITOCHONDRIAL"/>
    <property type="match status" value="1"/>
</dbReference>
<dbReference type="GO" id="GO:0003735">
    <property type="term" value="F:structural constituent of ribosome"/>
    <property type="evidence" value="ECO:0007669"/>
    <property type="project" value="InterPro"/>
</dbReference>
<evidence type="ECO:0000256" key="3">
    <source>
        <dbReference type="ARBA" id="ARBA00022730"/>
    </source>
</evidence>
<evidence type="ECO:0000256" key="9">
    <source>
        <dbReference type="HAMAP-Rule" id="MF_01318"/>
    </source>
</evidence>
<dbReference type="KEGG" id="lbk:LVISKB_0601"/>
<dbReference type="InterPro" id="IPR023673">
    <property type="entry name" value="Ribosomal_uL1_CS"/>
</dbReference>
<evidence type="ECO:0000256" key="5">
    <source>
        <dbReference type="ARBA" id="ARBA00022884"/>
    </source>
</evidence>
<dbReference type="InterPro" id="IPR005878">
    <property type="entry name" value="Ribosom_uL1_bac-type"/>
</dbReference>
<keyword evidence="5 9" id="KW-0694">RNA-binding</keyword>
<comment type="function">
    <text evidence="9">Binds directly to 23S rRNA. The L1 stalk is quite mobile in the ribosome, and is involved in E site tRNA release.</text>
</comment>
<dbReference type="NCBIfam" id="TIGR01169">
    <property type="entry name" value="rplA_bact"/>
    <property type="match status" value="1"/>
</dbReference>
<dbReference type="HOGENOM" id="CLU_062853_0_0_9"/>